<evidence type="ECO:0000313" key="3">
    <source>
        <dbReference type="EMBL" id="KDE97211.1"/>
    </source>
</evidence>
<dbReference type="PROSITE" id="PS50937">
    <property type="entry name" value="HTH_MERR_2"/>
    <property type="match status" value="1"/>
</dbReference>
<dbReference type="STRING" id="1440774.Y900_028510"/>
<sequence length="270" mass="29954">MYSIGAFAQLGGVSVRMLRHYDHIGLLVPAEVNPSTGRRLYDASQISRLNRLVALKHLGFPLEQVRTLLADGVDAAELRGMLRMRAADLETQLLRDGQTLDRVRARLRLIESETTMTITDVELKTIAPQRVLALHQFVGEEADANELDVEALFERVIALMDDASADRASPISWRDDDEHTLRLHAGFLAPAANVPGLDVVELPGVSVASVVRRGAVADMNEAHQAIARWAEGDDHALSVQRGRWRELYLETNDTDHSDWLVEVQLELAAT</sequence>
<organism evidence="3 4">
    <name type="scientific">Mycolicibacterium aromaticivorans JS19b1 = JCM 16368</name>
    <dbReference type="NCBI Taxonomy" id="1440774"/>
    <lineage>
        <taxon>Bacteria</taxon>
        <taxon>Bacillati</taxon>
        <taxon>Actinomycetota</taxon>
        <taxon>Actinomycetes</taxon>
        <taxon>Mycobacteriales</taxon>
        <taxon>Mycobacteriaceae</taxon>
        <taxon>Mycolicibacterium</taxon>
    </lineage>
</organism>
<protein>
    <recommendedName>
        <fullName evidence="2">HTH merR-type domain-containing protein</fullName>
    </recommendedName>
</protein>
<dbReference type="InterPro" id="IPR000551">
    <property type="entry name" value="MerR-type_HTH_dom"/>
</dbReference>
<dbReference type="Gene3D" id="3.20.80.10">
    <property type="entry name" value="Regulatory factor, effector binding domain"/>
    <property type="match status" value="1"/>
</dbReference>
<feature type="domain" description="HTH merR-type" evidence="2">
    <location>
        <begin position="1"/>
        <end position="71"/>
    </location>
</feature>
<dbReference type="RefSeq" id="WP_036349018.1">
    <property type="nucleotide sequence ID" value="NZ_JALN02000002.1"/>
</dbReference>
<comment type="caution">
    <text evidence="3">The sequence shown here is derived from an EMBL/GenBank/DDBJ whole genome shotgun (WGS) entry which is preliminary data.</text>
</comment>
<dbReference type="GO" id="GO:0003700">
    <property type="term" value="F:DNA-binding transcription factor activity"/>
    <property type="evidence" value="ECO:0007669"/>
    <property type="project" value="InterPro"/>
</dbReference>
<evidence type="ECO:0000313" key="4">
    <source>
        <dbReference type="Proteomes" id="UP000022835"/>
    </source>
</evidence>
<dbReference type="AlphaFoldDB" id="A0A064CC02"/>
<dbReference type="SMART" id="SM00871">
    <property type="entry name" value="AraC_E_bind"/>
    <property type="match status" value="1"/>
</dbReference>
<dbReference type="CDD" id="cd01107">
    <property type="entry name" value="HTH_BmrR"/>
    <property type="match status" value="1"/>
</dbReference>
<evidence type="ECO:0000256" key="1">
    <source>
        <dbReference type="ARBA" id="ARBA00023125"/>
    </source>
</evidence>
<dbReference type="InterPro" id="IPR010499">
    <property type="entry name" value="AraC_E-bd"/>
</dbReference>
<dbReference type="PANTHER" id="PTHR30204">
    <property type="entry name" value="REDOX-CYCLING DRUG-SENSING TRANSCRIPTIONAL ACTIVATOR SOXR"/>
    <property type="match status" value="1"/>
</dbReference>
<dbReference type="Pfam" id="PF13411">
    <property type="entry name" value="MerR_1"/>
    <property type="match status" value="1"/>
</dbReference>
<accession>A0A064CC02</accession>
<dbReference type="Gene3D" id="1.10.1660.10">
    <property type="match status" value="1"/>
</dbReference>
<name>A0A064CC02_9MYCO</name>
<gene>
    <name evidence="3" type="ORF">Y900_028510</name>
</gene>
<dbReference type="EMBL" id="JALN02000002">
    <property type="protein sequence ID" value="KDE97211.1"/>
    <property type="molecule type" value="Genomic_DNA"/>
</dbReference>
<dbReference type="Proteomes" id="UP000022835">
    <property type="component" value="Unassembled WGS sequence"/>
</dbReference>
<reference evidence="3" key="1">
    <citation type="submission" date="2014-05" db="EMBL/GenBank/DDBJ databases">
        <title>Genome sequence of Mycobacterium aromaticivorans strain JS19b1T (= DSM 45407T).</title>
        <authorList>
            <person name="Kwak Y."/>
            <person name="Park G.-S."/>
            <person name="Li Q.X."/>
            <person name="Lee S.-E."/>
            <person name="Shin J.-H."/>
        </authorList>
    </citation>
    <scope>NUCLEOTIDE SEQUENCE [LARGE SCALE GENOMIC DNA]</scope>
    <source>
        <strain evidence="3">JS19b1</strain>
    </source>
</reference>
<dbReference type="InterPro" id="IPR047057">
    <property type="entry name" value="MerR_fam"/>
</dbReference>
<dbReference type="eggNOG" id="COG0789">
    <property type="taxonomic scope" value="Bacteria"/>
</dbReference>
<dbReference type="SMART" id="SM00422">
    <property type="entry name" value="HTH_MERR"/>
    <property type="match status" value="1"/>
</dbReference>
<dbReference type="PANTHER" id="PTHR30204:SF97">
    <property type="entry name" value="MERR FAMILY REGULATORY PROTEIN"/>
    <property type="match status" value="1"/>
</dbReference>
<dbReference type="SUPFAM" id="SSF55136">
    <property type="entry name" value="Probable bacterial effector-binding domain"/>
    <property type="match status" value="1"/>
</dbReference>
<evidence type="ECO:0000259" key="2">
    <source>
        <dbReference type="PROSITE" id="PS50937"/>
    </source>
</evidence>
<dbReference type="GO" id="GO:0003677">
    <property type="term" value="F:DNA binding"/>
    <property type="evidence" value="ECO:0007669"/>
    <property type="project" value="UniProtKB-KW"/>
</dbReference>
<dbReference type="InterPro" id="IPR011256">
    <property type="entry name" value="Reg_factor_effector_dom_sf"/>
</dbReference>
<keyword evidence="1" id="KW-0238">DNA-binding</keyword>
<dbReference type="OrthoDB" id="7849865at2"/>
<dbReference type="InterPro" id="IPR009061">
    <property type="entry name" value="DNA-bd_dom_put_sf"/>
</dbReference>
<dbReference type="SUPFAM" id="SSF46955">
    <property type="entry name" value="Putative DNA-binding domain"/>
    <property type="match status" value="1"/>
</dbReference>
<proteinExistence type="predicted"/>
<keyword evidence="4" id="KW-1185">Reference proteome</keyword>